<organism evidence="4 5">
    <name type="scientific">Myxococcus llanfairpwllgwyngyllgogerychwyrndrobwllllantysiliogogogochensis</name>
    <dbReference type="NCBI Taxonomy" id="2590453"/>
    <lineage>
        <taxon>Bacteria</taxon>
        <taxon>Pseudomonadati</taxon>
        <taxon>Myxococcota</taxon>
        <taxon>Myxococcia</taxon>
        <taxon>Myxococcales</taxon>
        <taxon>Cystobacterineae</taxon>
        <taxon>Myxococcaceae</taxon>
        <taxon>Myxococcus</taxon>
    </lineage>
</organism>
<keyword evidence="5" id="KW-1185">Reference proteome</keyword>
<proteinExistence type="predicted"/>
<name>A0A540X2E2_9BACT</name>
<comment type="caution">
    <text evidence="4">The sequence shown here is derived from an EMBL/GenBank/DDBJ whole genome shotgun (WGS) entry which is preliminary data.</text>
</comment>
<evidence type="ECO:0000313" key="5">
    <source>
        <dbReference type="Proteomes" id="UP000315369"/>
    </source>
</evidence>
<dbReference type="AlphaFoldDB" id="A0A540X2E2"/>
<protein>
    <recommendedName>
        <fullName evidence="3">Type VI lipoprotein IgE-like C-terminal domain-containing protein</fullName>
    </recommendedName>
</protein>
<feature type="chain" id="PRO_5021711443" description="Type VI lipoprotein IgE-like C-terminal domain-containing protein" evidence="2">
    <location>
        <begin position="23"/>
        <end position="176"/>
    </location>
</feature>
<keyword evidence="2" id="KW-0732">Signal</keyword>
<dbReference type="RefSeq" id="WP_141642930.1">
    <property type="nucleotide sequence ID" value="NZ_VIFM01000044.1"/>
</dbReference>
<dbReference type="EMBL" id="VIFM01000044">
    <property type="protein sequence ID" value="TQF15407.1"/>
    <property type="molecule type" value="Genomic_DNA"/>
</dbReference>
<accession>A0A540X2E2</accession>
<dbReference type="PROSITE" id="PS51257">
    <property type="entry name" value="PROKAR_LIPOPROTEIN"/>
    <property type="match status" value="1"/>
</dbReference>
<feature type="signal peptide" evidence="2">
    <location>
        <begin position="1"/>
        <end position="22"/>
    </location>
</feature>
<sequence length="176" mass="19152">MSATKGPWLVMLALALGTVACAPTHLTINVKSPPGTNQGRPMHMLVRAVDSQRYMTEFYADVAERVVHPDDSVVQTLVVYPGEKTQTKVKIPEESPLAISFLFTTPDGAWQVLLDTPIPGRVDIELEESRIRTDAPKKKRAPKGEGSKVEPPKVEPPKVEPPKVEGPKIEAPSAGK</sequence>
<dbReference type="Proteomes" id="UP000315369">
    <property type="component" value="Unassembled WGS sequence"/>
</dbReference>
<evidence type="ECO:0000256" key="1">
    <source>
        <dbReference type="SAM" id="MobiDB-lite"/>
    </source>
</evidence>
<reference evidence="4 5" key="1">
    <citation type="submission" date="2019-06" db="EMBL/GenBank/DDBJ databases">
        <authorList>
            <person name="Livingstone P."/>
            <person name="Whitworth D."/>
        </authorList>
    </citation>
    <scope>NUCLEOTIDE SEQUENCE [LARGE SCALE GENOMIC DNA]</scope>
    <source>
        <strain evidence="4 5">AM401</strain>
    </source>
</reference>
<evidence type="ECO:0000256" key="2">
    <source>
        <dbReference type="SAM" id="SignalP"/>
    </source>
</evidence>
<dbReference type="Pfam" id="PF22361">
    <property type="entry name" value="IglE_N"/>
    <property type="match status" value="1"/>
</dbReference>
<feature type="domain" description="Type VI lipoprotein IgE-like C-terminal" evidence="3">
    <location>
        <begin position="44"/>
        <end position="126"/>
    </location>
</feature>
<evidence type="ECO:0000313" key="4">
    <source>
        <dbReference type="EMBL" id="TQF15407.1"/>
    </source>
</evidence>
<evidence type="ECO:0000259" key="3">
    <source>
        <dbReference type="Pfam" id="PF22361"/>
    </source>
</evidence>
<dbReference type="OrthoDB" id="5518667at2"/>
<gene>
    <name evidence="4" type="ORF">FJV41_13805</name>
</gene>
<feature type="region of interest" description="Disordered" evidence="1">
    <location>
        <begin position="129"/>
        <end position="176"/>
    </location>
</feature>
<dbReference type="InterPro" id="IPR054378">
    <property type="entry name" value="IgE-like_C"/>
</dbReference>
<feature type="compositionally biased region" description="Basic and acidic residues" evidence="1">
    <location>
        <begin position="129"/>
        <end position="168"/>
    </location>
</feature>